<name>A0A218NZM0_THECE</name>
<dbReference type="AlphaFoldDB" id="A0A218NZM0"/>
<dbReference type="EMBL" id="CP014854">
    <property type="protein sequence ID" value="ASI98137.1"/>
    <property type="molecule type" value="Genomic_DNA"/>
</dbReference>
<keyword evidence="2" id="KW-1185">Reference proteome</keyword>
<gene>
    <name evidence="1" type="ORF">A3L02_00415</name>
</gene>
<evidence type="ECO:0000313" key="2">
    <source>
        <dbReference type="Proteomes" id="UP000197156"/>
    </source>
</evidence>
<dbReference type="Proteomes" id="UP000197156">
    <property type="component" value="Chromosome"/>
</dbReference>
<evidence type="ECO:0000313" key="1">
    <source>
        <dbReference type="EMBL" id="ASI98137.1"/>
    </source>
</evidence>
<organism evidence="1 2">
    <name type="scientific">Thermococcus celer Vu 13 = JCM 8558</name>
    <dbReference type="NCBI Taxonomy" id="1293037"/>
    <lineage>
        <taxon>Archaea</taxon>
        <taxon>Methanobacteriati</taxon>
        <taxon>Methanobacteriota</taxon>
        <taxon>Thermococci</taxon>
        <taxon>Thermococcales</taxon>
        <taxon>Thermococcaceae</taxon>
        <taxon>Thermococcus</taxon>
    </lineage>
</organism>
<reference evidence="1 2" key="1">
    <citation type="submission" date="2016-03" db="EMBL/GenBank/DDBJ databases">
        <title>Complete genome sequence of Thermococcus celer.</title>
        <authorList>
            <person name="Oger P.M."/>
        </authorList>
    </citation>
    <scope>NUCLEOTIDE SEQUENCE [LARGE SCALE GENOMIC DNA]</scope>
    <source>
        <strain evidence="1 2">Vu 13</strain>
    </source>
</reference>
<proteinExistence type="predicted"/>
<dbReference type="KEGG" id="tce:A3L02_00415"/>
<sequence length="299" mass="32779">MKYSRIAVRLFEKEEEDVFYDPVYHGRTLKVFGMDKWAGKALKYFADRYREIGYGAVIFDTEGSFSKEGFDTVIEVKDGRGTGLDPLVLARKGLLDGYSAATIVQTIYGLDRTLTERLYADFLAGKVESVPEAVKSDGKYAGVIAESYTPLDGAFYSGEPPEFGENILVELGETYSVTLAGMAFLIVSAVIRHRRKTMVGVNDAAVLAYTTAGGAALPLITRPIRARVTVLATQYAVDSITNLAGPSLVLYHDPDTQSVIYEANGVPPGPMRKHVHKGEGAFIYRTPETIDVEWGELPL</sequence>
<dbReference type="GeneID" id="33323167"/>
<protein>
    <submittedName>
        <fullName evidence="1">Uncharacterized protein</fullName>
    </submittedName>
</protein>
<accession>A0A218NZM0</accession>
<dbReference type="OrthoDB" id="85161at2157"/>
<dbReference type="RefSeq" id="WP_088862113.1">
    <property type="nucleotide sequence ID" value="NZ_CP014854.1"/>
</dbReference>